<gene>
    <name evidence="2" type="ORF">FD20_GL001152</name>
</gene>
<protein>
    <submittedName>
        <fullName evidence="2">Uncharacterized protein</fullName>
    </submittedName>
</protein>
<keyword evidence="1" id="KW-0175">Coiled coil</keyword>
<keyword evidence="3" id="KW-1185">Reference proteome</keyword>
<dbReference type="STRING" id="1423812.FD20_GL001152"/>
<dbReference type="PATRIC" id="fig|1423812.3.peg.1228"/>
<organism evidence="2 3">
    <name type="scientific">Liquorilactobacillus uvarum DSM 19971</name>
    <dbReference type="NCBI Taxonomy" id="1423812"/>
    <lineage>
        <taxon>Bacteria</taxon>
        <taxon>Bacillati</taxon>
        <taxon>Bacillota</taxon>
        <taxon>Bacilli</taxon>
        <taxon>Lactobacillales</taxon>
        <taxon>Lactobacillaceae</taxon>
        <taxon>Liquorilactobacillus</taxon>
    </lineage>
</organism>
<evidence type="ECO:0000256" key="1">
    <source>
        <dbReference type="SAM" id="Coils"/>
    </source>
</evidence>
<name>A0A0R1PVT5_9LACO</name>
<comment type="caution">
    <text evidence="2">The sequence shown here is derived from an EMBL/GenBank/DDBJ whole genome shotgun (WGS) entry which is preliminary data.</text>
</comment>
<dbReference type="Proteomes" id="UP000051155">
    <property type="component" value="Unassembled WGS sequence"/>
</dbReference>
<accession>A0A0R1PVT5</accession>
<reference evidence="2 3" key="1">
    <citation type="journal article" date="2015" name="Genome Announc.">
        <title>Expanding the biotechnology potential of lactobacilli through comparative genomics of 213 strains and associated genera.</title>
        <authorList>
            <person name="Sun Z."/>
            <person name="Harris H.M."/>
            <person name="McCann A."/>
            <person name="Guo C."/>
            <person name="Argimon S."/>
            <person name="Zhang W."/>
            <person name="Yang X."/>
            <person name="Jeffery I.B."/>
            <person name="Cooney J.C."/>
            <person name="Kagawa T.F."/>
            <person name="Liu W."/>
            <person name="Song Y."/>
            <person name="Salvetti E."/>
            <person name="Wrobel A."/>
            <person name="Rasinkangas P."/>
            <person name="Parkhill J."/>
            <person name="Rea M.C."/>
            <person name="O'Sullivan O."/>
            <person name="Ritari J."/>
            <person name="Douillard F.P."/>
            <person name="Paul Ross R."/>
            <person name="Yang R."/>
            <person name="Briner A.E."/>
            <person name="Felis G.E."/>
            <person name="de Vos W.M."/>
            <person name="Barrangou R."/>
            <person name="Klaenhammer T.R."/>
            <person name="Caufield P.W."/>
            <person name="Cui Y."/>
            <person name="Zhang H."/>
            <person name="O'Toole P.W."/>
        </authorList>
    </citation>
    <scope>NUCLEOTIDE SEQUENCE [LARGE SCALE GENOMIC DNA]</scope>
    <source>
        <strain evidence="2 3">DSM 19971</strain>
    </source>
</reference>
<evidence type="ECO:0000313" key="2">
    <source>
        <dbReference type="EMBL" id="KRL36609.1"/>
    </source>
</evidence>
<feature type="coiled-coil region" evidence="1">
    <location>
        <begin position="139"/>
        <end position="166"/>
    </location>
</feature>
<dbReference type="AlphaFoldDB" id="A0A0R1PVT5"/>
<evidence type="ECO:0000313" key="3">
    <source>
        <dbReference type="Proteomes" id="UP000051155"/>
    </source>
</evidence>
<sequence>MKIDSYVTATHRIMNALNISGYEASNLLYDRLINHRLKNMTAAQVMKQIEEKNNSLKWLITYSGKDVKRNELQDKKRQEKVREELKKYDTGIIQLTYSNNTLRPKDREKIIALLPKIFRNHKTAEWCAYLLKYGELETRHHYKQTHRQVQLKLNDLEKQCNRHRERMINIVLSKREKEIIAEEDVLKEFTQLLESESYTDEQMQDLINEEYAYIEDLMGTVYMKNPKMLLDSFMDAVNTDKYIFCNVIYGRIKELERKMIEG</sequence>
<proteinExistence type="predicted"/>
<dbReference type="EMBL" id="AZEG01000024">
    <property type="protein sequence ID" value="KRL36609.1"/>
    <property type="molecule type" value="Genomic_DNA"/>
</dbReference>